<reference evidence="1" key="1">
    <citation type="submission" date="2020-04" db="EMBL/GenBank/DDBJ databases">
        <authorList>
            <person name="Alioto T."/>
            <person name="Alioto T."/>
            <person name="Gomez Garrido J."/>
        </authorList>
    </citation>
    <scope>NUCLEOTIDE SEQUENCE</scope>
    <source>
        <strain evidence="1">A484AB</strain>
    </source>
</reference>
<feature type="non-terminal residue" evidence="1">
    <location>
        <position position="66"/>
    </location>
</feature>
<comment type="caution">
    <text evidence="1">The sequence shown here is derived from an EMBL/GenBank/DDBJ whole genome shotgun (WGS) entry which is preliminary data.</text>
</comment>
<proteinExistence type="predicted"/>
<accession>A0A7D9E2N4</accession>
<keyword evidence="2" id="KW-1185">Reference proteome</keyword>
<gene>
    <name evidence="1" type="ORF">PACLA_8A069912</name>
</gene>
<name>A0A7D9E2N4_PARCT</name>
<dbReference type="AlphaFoldDB" id="A0A7D9E2N4"/>
<evidence type="ECO:0000313" key="1">
    <source>
        <dbReference type="EMBL" id="CAB3999642.1"/>
    </source>
</evidence>
<protein>
    <submittedName>
        <fullName evidence="1">Uncharacterized protein</fullName>
    </submittedName>
</protein>
<evidence type="ECO:0000313" key="2">
    <source>
        <dbReference type="Proteomes" id="UP001152795"/>
    </source>
</evidence>
<dbReference type="EMBL" id="CACRXK020003636">
    <property type="protein sequence ID" value="CAB3999642.1"/>
    <property type="molecule type" value="Genomic_DNA"/>
</dbReference>
<dbReference type="Proteomes" id="UP001152795">
    <property type="component" value="Unassembled WGS sequence"/>
</dbReference>
<sequence>MSIVSTGSRAHIACSQGNFWMVDGSGREGGIQVNFKGLAFTNSSFDFLDASVNIKDCTFGETKPSA</sequence>
<organism evidence="1 2">
    <name type="scientific">Paramuricea clavata</name>
    <name type="common">Red gorgonian</name>
    <name type="synonym">Violescent sea-whip</name>
    <dbReference type="NCBI Taxonomy" id="317549"/>
    <lineage>
        <taxon>Eukaryota</taxon>
        <taxon>Metazoa</taxon>
        <taxon>Cnidaria</taxon>
        <taxon>Anthozoa</taxon>
        <taxon>Octocorallia</taxon>
        <taxon>Malacalcyonacea</taxon>
        <taxon>Plexauridae</taxon>
        <taxon>Paramuricea</taxon>
    </lineage>
</organism>